<evidence type="ECO:0000313" key="4">
    <source>
        <dbReference type="Proteomes" id="UP000238034"/>
    </source>
</evidence>
<dbReference type="SUPFAM" id="SSF56645">
    <property type="entry name" value="Acyl-CoA dehydrogenase NM domain-like"/>
    <property type="match status" value="1"/>
</dbReference>
<accession>A0A2T0U0K9</accession>
<sequence length="362" mass="40370">MDIFTLSHSAAQVISKHATASEEAGRLHPEIIDLIRQERWFKLYLPKKLGGIDIELPSILRLLEAIAMIDGSTGWTVTLCSGASWFAGFLEDHTRNQIFNSPETCITGSGAVGGTAIVVPEGYLINGSWKYSSGALHATHFSANCYIRNSDGSAARDAQDREIVKSFIFERNQVKTTTTWAYMGMVATGSHGFEVNNLIIPENRSFEINGDLKTQTNAGNYPFLQLAETTLAVNFSGMALHFLETAEASVLNSDNLKRFSKQHSSIIQETFAREKQILSEARNKFFQIADRSWSDLQRQTLGEPLLEEVSHTGKRLAHISRRVTGNLYPYCGLDAARKTTLLNRIWRDIHTASQHSLLTFEL</sequence>
<feature type="domain" description="Acyl-CoA dehydrogenase C-terminal" evidence="2">
    <location>
        <begin position="263"/>
        <end position="358"/>
    </location>
</feature>
<dbReference type="InterPro" id="IPR013107">
    <property type="entry name" value="Acyl-CoA_DH_C"/>
</dbReference>
<reference evidence="3 4" key="1">
    <citation type="submission" date="2018-03" db="EMBL/GenBank/DDBJ databases">
        <title>Genomic Encyclopedia of Type Strains, Phase III (KMG-III): the genomes of soil and plant-associated and newly described type strains.</title>
        <authorList>
            <person name="Whitman W."/>
        </authorList>
    </citation>
    <scope>NUCLEOTIDE SEQUENCE [LARGE SCALE GENOMIC DNA]</scope>
    <source>
        <strain evidence="3 4">CGMCC 1.9313</strain>
    </source>
</reference>
<dbReference type="EMBL" id="PVTH01000007">
    <property type="protein sequence ID" value="PRY51486.1"/>
    <property type="molecule type" value="Genomic_DNA"/>
</dbReference>
<dbReference type="InterPro" id="IPR037069">
    <property type="entry name" value="AcylCoA_DH/ox_N_sf"/>
</dbReference>
<comment type="caution">
    <text evidence="3">The sequence shown here is derived from an EMBL/GenBank/DDBJ whole genome shotgun (WGS) entry which is preliminary data.</text>
</comment>
<protein>
    <submittedName>
        <fullName evidence="3">Alkylation response protein AidB-like acyl-CoA dehydrogenase</fullName>
    </submittedName>
</protein>
<dbReference type="Gene3D" id="1.20.140.10">
    <property type="entry name" value="Butyryl-CoA Dehydrogenase, subunit A, domain 3"/>
    <property type="match status" value="1"/>
</dbReference>
<dbReference type="Gene3D" id="1.10.540.10">
    <property type="entry name" value="Acyl-CoA dehydrogenase/oxidase, N-terminal domain"/>
    <property type="match status" value="1"/>
</dbReference>
<proteinExistence type="predicted"/>
<dbReference type="OrthoDB" id="1170793at2"/>
<evidence type="ECO:0000313" key="3">
    <source>
        <dbReference type="EMBL" id="PRY51486.1"/>
    </source>
</evidence>
<dbReference type="Pfam" id="PF08028">
    <property type="entry name" value="Acyl-CoA_dh_2"/>
    <property type="match status" value="1"/>
</dbReference>
<name>A0A2T0U0K9_9SPHI</name>
<dbReference type="Gene3D" id="2.40.110.10">
    <property type="entry name" value="Butyryl-CoA Dehydrogenase, subunit A, domain 2"/>
    <property type="match status" value="1"/>
</dbReference>
<dbReference type="RefSeq" id="WP_106293776.1">
    <property type="nucleotide sequence ID" value="NZ_PVTH01000007.1"/>
</dbReference>
<dbReference type="GO" id="GO:0016627">
    <property type="term" value="F:oxidoreductase activity, acting on the CH-CH group of donors"/>
    <property type="evidence" value="ECO:0007669"/>
    <property type="project" value="InterPro"/>
</dbReference>
<organism evidence="3 4">
    <name type="scientific">Arcticibacter pallidicorallinus</name>
    <dbReference type="NCBI Taxonomy" id="1259464"/>
    <lineage>
        <taxon>Bacteria</taxon>
        <taxon>Pseudomonadati</taxon>
        <taxon>Bacteroidota</taxon>
        <taxon>Sphingobacteriia</taxon>
        <taxon>Sphingobacteriales</taxon>
        <taxon>Sphingobacteriaceae</taxon>
        <taxon>Arcticibacter</taxon>
    </lineage>
</organism>
<keyword evidence="1" id="KW-0560">Oxidoreductase</keyword>
<dbReference type="InterPro" id="IPR009100">
    <property type="entry name" value="AcylCoA_DH/oxidase_NM_dom_sf"/>
</dbReference>
<dbReference type="InterPro" id="IPR046373">
    <property type="entry name" value="Acyl-CoA_Oxase/DH_mid-dom_sf"/>
</dbReference>
<evidence type="ECO:0000256" key="1">
    <source>
        <dbReference type="ARBA" id="ARBA00023002"/>
    </source>
</evidence>
<dbReference type="AlphaFoldDB" id="A0A2T0U0K9"/>
<evidence type="ECO:0000259" key="2">
    <source>
        <dbReference type="Pfam" id="PF08028"/>
    </source>
</evidence>
<gene>
    <name evidence="3" type="ORF">B0I27_10771</name>
</gene>
<keyword evidence="4" id="KW-1185">Reference proteome</keyword>
<dbReference type="GO" id="GO:0050660">
    <property type="term" value="F:flavin adenine dinucleotide binding"/>
    <property type="evidence" value="ECO:0007669"/>
    <property type="project" value="InterPro"/>
</dbReference>
<dbReference type="PIRSF" id="PIRSF016578">
    <property type="entry name" value="HsaA"/>
    <property type="match status" value="1"/>
</dbReference>
<dbReference type="Proteomes" id="UP000238034">
    <property type="component" value="Unassembled WGS sequence"/>
</dbReference>